<sequence>MKSFSGLAFERVVVINLRREPERLASFYDRLPDDWPFEAPVPFEALDGTNLTIPNWWQVGLSAWGCFQSHLRVIESALNDRVDSILILEDDAEFCLDFSESLRPFADHVPGDWEWIYLGGQHLHYHEAFPVRVCPHVYRPHNVHRTHAYGLRGRRVMEMIYRHLLERDHWGEHHHVDHRLGELHSPFEGGLYVPEHWLIGQAAGFSNIRMKEVEATQFVSAADLLEPQRLHPVVPVVGSDSRTRNTVAAILHHLGVSMGNAKLGSRPWEHESAIAAPALDQLFDHLYSQPWWIEKTNGHHRIGSLRFWAAKRGRSAKQNISMIGATHPLLAILAKEIDEAWNPELIVIADPLMPNQDSDDGSIRRQQLMMANGLKQFADRSADRIIHCDLRQETNVTKTIEMLIARLKLRPTAEQIENATRMLNDFHDAISKPT</sequence>
<organism evidence="2 3">
    <name type="scientific">Roseiconus lacunae</name>
    <dbReference type="NCBI Taxonomy" id="2605694"/>
    <lineage>
        <taxon>Bacteria</taxon>
        <taxon>Pseudomonadati</taxon>
        <taxon>Planctomycetota</taxon>
        <taxon>Planctomycetia</taxon>
        <taxon>Pirellulales</taxon>
        <taxon>Pirellulaceae</taxon>
        <taxon>Roseiconus</taxon>
    </lineage>
</organism>
<feature type="domain" description="Glycosyl transferase family 25" evidence="1">
    <location>
        <begin position="61"/>
        <end position="144"/>
    </location>
</feature>
<evidence type="ECO:0000259" key="1">
    <source>
        <dbReference type="Pfam" id="PF01755"/>
    </source>
</evidence>
<comment type="caution">
    <text evidence="2">The sequence shown here is derived from an EMBL/GenBank/DDBJ whole genome shotgun (WGS) entry which is preliminary data.</text>
</comment>
<name>A0ABT7PC31_9BACT</name>
<dbReference type="EMBL" id="JASZZN010000001">
    <property type="protein sequence ID" value="MDM4014040.1"/>
    <property type="molecule type" value="Genomic_DNA"/>
</dbReference>
<evidence type="ECO:0000313" key="3">
    <source>
        <dbReference type="Proteomes" id="UP001239462"/>
    </source>
</evidence>
<dbReference type="RefSeq" id="WP_289161766.1">
    <property type="nucleotide sequence ID" value="NZ_JASZZN010000001.1"/>
</dbReference>
<evidence type="ECO:0000313" key="2">
    <source>
        <dbReference type="EMBL" id="MDM4014040.1"/>
    </source>
</evidence>
<reference evidence="2 3" key="1">
    <citation type="submission" date="2023-06" db="EMBL/GenBank/DDBJ databases">
        <title>Roseiconus lacunae JC819 isolated from Gulf of Mannar region, Tamil Nadu.</title>
        <authorList>
            <person name="Pk S."/>
            <person name="Ch S."/>
            <person name="Ch V.R."/>
        </authorList>
    </citation>
    <scope>NUCLEOTIDE SEQUENCE [LARGE SCALE GENOMIC DNA]</scope>
    <source>
        <strain evidence="2 3">JC819</strain>
    </source>
</reference>
<dbReference type="Proteomes" id="UP001239462">
    <property type="component" value="Unassembled WGS sequence"/>
</dbReference>
<dbReference type="Pfam" id="PF01755">
    <property type="entry name" value="Glyco_transf_25"/>
    <property type="match status" value="1"/>
</dbReference>
<accession>A0ABT7PC31</accession>
<proteinExistence type="predicted"/>
<dbReference type="InterPro" id="IPR002654">
    <property type="entry name" value="Glyco_trans_25"/>
</dbReference>
<protein>
    <submittedName>
        <fullName evidence="2">Glycosyltransferase family 25 protein</fullName>
    </submittedName>
</protein>
<gene>
    <name evidence="2" type="ORF">QTN89_01275</name>
</gene>
<keyword evidence="3" id="KW-1185">Reference proteome</keyword>